<reference evidence="16" key="1">
    <citation type="submission" date="2018-11" db="EMBL/GenBank/DDBJ databases">
        <title>Complete genome sequence of Paenibacillus sp. ML311-T8.</title>
        <authorList>
            <person name="Nam Y.-D."/>
            <person name="Kang J."/>
            <person name="Chung W.-H."/>
            <person name="Park Y.S."/>
        </authorList>
    </citation>
    <scope>NUCLEOTIDE SEQUENCE [LARGE SCALE GENOMIC DNA]</scope>
    <source>
        <strain evidence="16">ML311-T8</strain>
    </source>
</reference>
<dbReference type="KEGG" id="ppsc:EHS13_32005"/>
<feature type="transmembrane region" description="Helical" evidence="12">
    <location>
        <begin position="300"/>
        <end position="324"/>
    </location>
</feature>
<evidence type="ECO:0000259" key="14">
    <source>
        <dbReference type="PROSITE" id="PS50885"/>
    </source>
</evidence>
<dbReference type="AlphaFoldDB" id="A0A6B8RUP8"/>
<gene>
    <name evidence="15" type="ORF">EHS13_32005</name>
</gene>
<evidence type="ECO:0000256" key="4">
    <source>
        <dbReference type="ARBA" id="ARBA00022475"/>
    </source>
</evidence>
<dbReference type="RefSeq" id="WP_155704282.1">
    <property type="nucleotide sequence ID" value="NZ_CP034235.1"/>
</dbReference>
<comment type="catalytic activity">
    <reaction evidence="1">
        <text>ATP + protein L-histidine = ADP + protein N-phospho-L-histidine.</text>
        <dbReference type="EC" id="2.7.13.3"/>
    </reaction>
</comment>
<dbReference type="OrthoDB" id="2509008at2"/>
<dbReference type="InterPro" id="IPR010559">
    <property type="entry name" value="Sig_transdc_His_kin_internal"/>
</dbReference>
<evidence type="ECO:0000256" key="11">
    <source>
        <dbReference type="ARBA" id="ARBA00023136"/>
    </source>
</evidence>
<dbReference type="Pfam" id="PF00672">
    <property type="entry name" value="HAMP"/>
    <property type="match status" value="1"/>
</dbReference>
<dbReference type="PROSITE" id="PS50885">
    <property type="entry name" value="HAMP"/>
    <property type="match status" value="1"/>
</dbReference>
<dbReference type="EMBL" id="CP034235">
    <property type="protein sequence ID" value="QGQ99173.1"/>
    <property type="molecule type" value="Genomic_DNA"/>
</dbReference>
<evidence type="ECO:0000313" key="16">
    <source>
        <dbReference type="Proteomes" id="UP000426246"/>
    </source>
</evidence>
<evidence type="ECO:0000256" key="3">
    <source>
        <dbReference type="ARBA" id="ARBA00012438"/>
    </source>
</evidence>
<keyword evidence="12" id="KW-1133">Transmembrane helix</keyword>
<keyword evidence="5" id="KW-0597">Phosphoprotein</keyword>
<keyword evidence="12" id="KW-0812">Transmembrane</keyword>
<keyword evidence="6" id="KW-0808">Transferase</keyword>
<dbReference type="CDD" id="cd06225">
    <property type="entry name" value="HAMP"/>
    <property type="match status" value="1"/>
</dbReference>
<evidence type="ECO:0000256" key="6">
    <source>
        <dbReference type="ARBA" id="ARBA00022679"/>
    </source>
</evidence>
<keyword evidence="11 12" id="KW-0472">Membrane</keyword>
<feature type="domain" description="HAMP" evidence="14">
    <location>
        <begin position="325"/>
        <end position="377"/>
    </location>
</feature>
<dbReference type="InterPro" id="IPR005467">
    <property type="entry name" value="His_kinase_dom"/>
</dbReference>
<dbReference type="SMART" id="SM00304">
    <property type="entry name" value="HAMP"/>
    <property type="match status" value="1"/>
</dbReference>
<accession>A0A6B8RUP8</accession>
<evidence type="ECO:0000256" key="1">
    <source>
        <dbReference type="ARBA" id="ARBA00000085"/>
    </source>
</evidence>
<dbReference type="EC" id="2.7.13.3" evidence="3"/>
<dbReference type="Pfam" id="PF06580">
    <property type="entry name" value="His_kinase"/>
    <property type="match status" value="1"/>
</dbReference>
<dbReference type="SUPFAM" id="SSF55874">
    <property type="entry name" value="ATPase domain of HSP90 chaperone/DNA topoisomerase II/histidine kinase"/>
    <property type="match status" value="1"/>
</dbReference>
<dbReference type="Pfam" id="PF02518">
    <property type="entry name" value="HATPase_c"/>
    <property type="match status" value="1"/>
</dbReference>
<evidence type="ECO:0000256" key="10">
    <source>
        <dbReference type="ARBA" id="ARBA00023012"/>
    </source>
</evidence>
<feature type="transmembrane region" description="Helical" evidence="12">
    <location>
        <begin position="6"/>
        <end position="30"/>
    </location>
</feature>
<evidence type="ECO:0000256" key="7">
    <source>
        <dbReference type="ARBA" id="ARBA00022741"/>
    </source>
</evidence>
<dbReference type="GO" id="GO:0005886">
    <property type="term" value="C:plasma membrane"/>
    <property type="evidence" value="ECO:0007669"/>
    <property type="project" value="UniProtKB-SubCell"/>
</dbReference>
<protein>
    <recommendedName>
        <fullName evidence="3">histidine kinase</fullName>
        <ecNumber evidence="3">2.7.13.3</ecNumber>
    </recommendedName>
</protein>
<organism evidence="15 16">
    <name type="scientific">Paenibacillus psychroresistens</name>
    <dbReference type="NCBI Taxonomy" id="1778678"/>
    <lineage>
        <taxon>Bacteria</taxon>
        <taxon>Bacillati</taxon>
        <taxon>Bacillota</taxon>
        <taxon>Bacilli</taxon>
        <taxon>Bacillales</taxon>
        <taxon>Paenibacillaceae</taxon>
        <taxon>Paenibacillus</taxon>
    </lineage>
</organism>
<keyword evidence="10" id="KW-0902">Two-component regulatory system</keyword>
<dbReference type="InterPro" id="IPR050640">
    <property type="entry name" value="Bact_2-comp_sensor_kinase"/>
</dbReference>
<dbReference type="Gene3D" id="3.30.450.20">
    <property type="entry name" value="PAS domain"/>
    <property type="match status" value="1"/>
</dbReference>
<feature type="domain" description="Histidine kinase" evidence="13">
    <location>
        <begin position="484"/>
        <end position="598"/>
    </location>
</feature>
<evidence type="ECO:0000256" key="2">
    <source>
        <dbReference type="ARBA" id="ARBA00004651"/>
    </source>
</evidence>
<comment type="subcellular location">
    <subcellularLocation>
        <location evidence="2">Cell membrane</location>
        <topology evidence="2">Multi-pass membrane protein</topology>
    </subcellularLocation>
</comment>
<dbReference type="SUPFAM" id="SSF158472">
    <property type="entry name" value="HAMP domain-like"/>
    <property type="match status" value="1"/>
</dbReference>
<keyword evidence="4" id="KW-1003">Cell membrane</keyword>
<dbReference type="Proteomes" id="UP000426246">
    <property type="component" value="Chromosome"/>
</dbReference>
<evidence type="ECO:0000256" key="9">
    <source>
        <dbReference type="ARBA" id="ARBA00022840"/>
    </source>
</evidence>
<dbReference type="GO" id="GO:0005524">
    <property type="term" value="F:ATP binding"/>
    <property type="evidence" value="ECO:0007669"/>
    <property type="project" value="UniProtKB-KW"/>
</dbReference>
<dbReference type="PANTHER" id="PTHR34220">
    <property type="entry name" value="SENSOR HISTIDINE KINASE YPDA"/>
    <property type="match status" value="1"/>
</dbReference>
<keyword evidence="8 15" id="KW-0418">Kinase</keyword>
<dbReference type="InterPro" id="IPR003594">
    <property type="entry name" value="HATPase_dom"/>
</dbReference>
<dbReference type="GO" id="GO:0000155">
    <property type="term" value="F:phosphorelay sensor kinase activity"/>
    <property type="evidence" value="ECO:0007669"/>
    <property type="project" value="InterPro"/>
</dbReference>
<dbReference type="PRINTS" id="PR00344">
    <property type="entry name" value="BCTRLSENSOR"/>
</dbReference>
<proteinExistence type="predicted"/>
<evidence type="ECO:0000256" key="5">
    <source>
        <dbReference type="ARBA" id="ARBA00022553"/>
    </source>
</evidence>
<keyword evidence="7" id="KW-0547">Nucleotide-binding</keyword>
<dbReference type="InterPro" id="IPR036890">
    <property type="entry name" value="HATPase_C_sf"/>
</dbReference>
<dbReference type="Gene3D" id="3.30.565.10">
    <property type="entry name" value="Histidine kinase-like ATPase, C-terminal domain"/>
    <property type="match status" value="1"/>
</dbReference>
<dbReference type="InterPro" id="IPR003660">
    <property type="entry name" value="HAMP_dom"/>
</dbReference>
<name>A0A6B8RUP8_9BACL</name>
<dbReference type="SMART" id="SM00387">
    <property type="entry name" value="HATPase_c"/>
    <property type="match status" value="1"/>
</dbReference>
<keyword evidence="9" id="KW-0067">ATP-binding</keyword>
<evidence type="ECO:0000256" key="12">
    <source>
        <dbReference type="SAM" id="Phobius"/>
    </source>
</evidence>
<dbReference type="InterPro" id="IPR004358">
    <property type="entry name" value="Sig_transdc_His_kin-like_C"/>
</dbReference>
<evidence type="ECO:0000313" key="15">
    <source>
        <dbReference type="EMBL" id="QGQ99173.1"/>
    </source>
</evidence>
<evidence type="ECO:0000259" key="13">
    <source>
        <dbReference type="PROSITE" id="PS50109"/>
    </source>
</evidence>
<dbReference type="PANTHER" id="PTHR34220:SF7">
    <property type="entry name" value="SENSOR HISTIDINE KINASE YPDA"/>
    <property type="match status" value="1"/>
</dbReference>
<evidence type="ECO:0000256" key="8">
    <source>
        <dbReference type="ARBA" id="ARBA00022777"/>
    </source>
</evidence>
<dbReference type="PROSITE" id="PS50109">
    <property type="entry name" value="HIS_KIN"/>
    <property type="match status" value="1"/>
</dbReference>
<sequence length="604" mass="69295">MQTRKLRTQLIVSFMLTNIVILFVSSLVIYDRMMTALQSQNESATIQTFRQAEYSIQTFRKEVDKISKLLIVEPITMEYLENPATTEASIITQTVGLFNKITETMQNYEYIQSIYIYTEDGRIIGMDDNKSRVFTDLSRKSPFYTSVAYQVGQRSFPKLAWVGGYTSADYNLSGRTDLPANLISAVRGIKTPYQKQQSATLIINVRQSMLTSIYHTALPSSINTELYMIDERNLIISHENESLLLKPSLVTKPDNQMTFGSFTNKKDKEVKQVVYYTMENTGWTLIKEIPISEFLREISILRIFVIVTFLLSIGIALFLSSFWLRRILSPLLELVEGMKLLERGKIGLRIRESSRNELGILARHFNRMSSSILELIDQNKKTESEKRRTEIRLLQSQINPHFLYNTLNTIKWMAIVAKAPNVVASITSLGRILYPIYKNPSLYTTVQDEKEFTESYISIMNNRFGEKIITVFTVESGLENNPILRFILQPLLENSIQHGLEPHNHRGKIDVHIYKESEKSLICSVSDNGIGILPENLLLIRDRMYNIADEEERDGKGFGIYNVQRRIILHYGMIGYGLTINSEPGEGTVVQIRLPLDPEPEQKS</sequence>
<dbReference type="Gene3D" id="1.10.8.500">
    <property type="entry name" value="HAMP domain in histidine kinase"/>
    <property type="match status" value="1"/>
</dbReference>
<keyword evidence="16" id="KW-1185">Reference proteome</keyword>